<organism evidence="1">
    <name type="scientific">Rhizophora mucronata</name>
    <name type="common">Asiatic mangrove</name>
    <dbReference type="NCBI Taxonomy" id="61149"/>
    <lineage>
        <taxon>Eukaryota</taxon>
        <taxon>Viridiplantae</taxon>
        <taxon>Streptophyta</taxon>
        <taxon>Embryophyta</taxon>
        <taxon>Tracheophyta</taxon>
        <taxon>Spermatophyta</taxon>
        <taxon>Magnoliopsida</taxon>
        <taxon>eudicotyledons</taxon>
        <taxon>Gunneridae</taxon>
        <taxon>Pentapetalae</taxon>
        <taxon>rosids</taxon>
        <taxon>fabids</taxon>
        <taxon>Malpighiales</taxon>
        <taxon>Rhizophoraceae</taxon>
        <taxon>Rhizophora</taxon>
    </lineage>
</organism>
<name>A0A2P2Q8M5_RHIMU</name>
<proteinExistence type="predicted"/>
<reference evidence="1" key="1">
    <citation type="submission" date="2018-02" db="EMBL/GenBank/DDBJ databases">
        <title>Rhizophora mucronata_Transcriptome.</title>
        <authorList>
            <person name="Meera S.P."/>
            <person name="Sreeshan A."/>
            <person name="Augustine A."/>
        </authorList>
    </citation>
    <scope>NUCLEOTIDE SEQUENCE</scope>
    <source>
        <tissue evidence="1">Leaf</tissue>
    </source>
</reference>
<protein>
    <submittedName>
        <fullName evidence="1">Uncharacterized protein</fullName>
    </submittedName>
</protein>
<dbReference type="EMBL" id="GGEC01082861">
    <property type="protein sequence ID" value="MBX63345.1"/>
    <property type="molecule type" value="Transcribed_RNA"/>
</dbReference>
<sequence length="22" mass="2574">MERKDLCSESQLNLELRPCCCC</sequence>
<dbReference type="AlphaFoldDB" id="A0A2P2Q8M5"/>
<accession>A0A2P2Q8M5</accession>
<evidence type="ECO:0000313" key="1">
    <source>
        <dbReference type="EMBL" id="MBX63345.1"/>
    </source>
</evidence>